<gene>
    <name evidence="6" type="ORF">SAMN04488028_1044</name>
</gene>
<keyword evidence="1 3" id="KW-0597">Phosphoprotein</keyword>
<dbReference type="AlphaFoldDB" id="A0A1M6R1H6"/>
<dbReference type="SUPFAM" id="SSF46894">
    <property type="entry name" value="C-terminal effector domain of the bipartite response regulators"/>
    <property type="match status" value="1"/>
</dbReference>
<dbReference type="CDD" id="cd06170">
    <property type="entry name" value="LuxR_C_like"/>
    <property type="match status" value="1"/>
</dbReference>
<sequence>MLDSKVVRIVIADDHPLLLQGLKELLHQKGDVELLGAASDGATALKLILDSQPDIALLDIEMPYLSGLSIAEECRKKQLDTKFILLSYHKEPDLIAQAKSLNIAGYILKEDTSTEIFKCIDEVMQGNSYYSPSILSTATTTDSKKTVNLDLLSSSEKKILKLVASQCSSQMIAERLHISERTVEKHRSNIISKLNLAGQSNSLSLWAVEQKRLIMAL</sequence>
<dbReference type="SMART" id="SM00448">
    <property type="entry name" value="REC"/>
    <property type="match status" value="1"/>
</dbReference>
<dbReference type="InterPro" id="IPR058245">
    <property type="entry name" value="NreC/VraR/RcsB-like_REC"/>
</dbReference>
<proteinExistence type="predicted"/>
<dbReference type="Proteomes" id="UP000184474">
    <property type="component" value="Unassembled WGS sequence"/>
</dbReference>
<accession>A0A1M6R1H6</accession>
<dbReference type="EMBL" id="FRAA01000004">
    <property type="protein sequence ID" value="SHK26207.1"/>
    <property type="molecule type" value="Genomic_DNA"/>
</dbReference>
<evidence type="ECO:0000313" key="7">
    <source>
        <dbReference type="Proteomes" id="UP000184474"/>
    </source>
</evidence>
<dbReference type="PANTHER" id="PTHR45566">
    <property type="entry name" value="HTH-TYPE TRANSCRIPTIONAL REGULATOR YHJB-RELATED"/>
    <property type="match status" value="1"/>
</dbReference>
<feature type="domain" description="HTH luxR-type" evidence="4">
    <location>
        <begin position="145"/>
        <end position="211"/>
    </location>
</feature>
<evidence type="ECO:0000256" key="2">
    <source>
        <dbReference type="ARBA" id="ARBA00023125"/>
    </source>
</evidence>
<dbReference type="Pfam" id="PF00196">
    <property type="entry name" value="GerE"/>
    <property type="match status" value="1"/>
</dbReference>
<protein>
    <submittedName>
        <fullName evidence="6">Two component transcriptional regulator, LuxR family</fullName>
    </submittedName>
</protein>
<dbReference type="InterPro" id="IPR001789">
    <property type="entry name" value="Sig_transdc_resp-reg_receiver"/>
</dbReference>
<dbReference type="SMART" id="SM00421">
    <property type="entry name" value="HTH_LUXR"/>
    <property type="match status" value="1"/>
</dbReference>
<dbReference type="GO" id="GO:0003677">
    <property type="term" value="F:DNA binding"/>
    <property type="evidence" value="ECO:0007669"/>
    <property type="project" value="UniProtKB-KW"/>
</dbReference>
<dbReference type="InterPro" id="IPR000792">
    <property type="entry name" value="Tscrpt_reg_LuxR_C"/>
</dbReference>
<dbReference type="GO" id="GO:0006355">
    <property type="term" value="P:regulation of DNA-templated transcription"/>
    <property type="evidence" value="ECO:0007669"/>
    <property type="project" value="InterPro"/>
</dbReference>
<reference evidence="7" key="1">
    <citation type="submission" date="2016-11" db="EMBL/GenBank/DDBJ databases">
        <authorList>
            <person name="Varghese N."/>
            <person name="Submissions S."/>
        </authorList>
    </citation>
    <scope>NUCLEOTIDE SEQUENCE [LARGE SCALE GENOMIC DNA]</scope>
    <source>
        <strain evidence="7">DSM 26134</strain>
    </source>
</reference>
<dbReference type="PROSITE" id="PS50043">
    <property type="entry name" value="HTH_LUXR_2"/>
    <property type="match status" value="1"/>
</dbReference>
<evidence type="ECO:0000256" key="1">
    <source>
        <dbReference type="ARBA" id="ARBA00022553"/>
    </source>
</evidence>
<organism evidence="6 7">
    <name type="scientific">Reichenbachiella agariperforans</name>
    <dbReference type="NCBI Taxonomy" id="156994"/>
    <lineage>
        <taxon>Bacteria</taxon>
        <taxon>Pseudomonadati</taxon>
        <taxon>Bacteroidota</taxon>
        <taxon>Cytophagia</taxon>
        <taxon>Cytophagales</taxon>
        <taxon>Reichenbachiellaceae</taxon>
        <taxon>Reichenbachiella</taxon>
    </lineage>
</organism>
<feature type="modified residue" description="4-aspartylphosphate" evidence="3">
    <location>
        <position position="59"/>
    </location>
</feature>
<dbReference type="InterPro" id="IPR051015">
    <property type="entry name" value="EvgA-like"/>
</dbReference>
<dbReference type="SUPFAM" id="SSF52172">
    <property type="entry name" value="CheY-like"/>
    <property type="match status" value="1"/>
</dbReference>
<dbReference type="InterPro" id="IPR016032">
    <property type="entry name" value="Sig_transdc_resp-reg_C-effctor"/>
</dbReference>
<dbReference type="InterPro" id="IPR011006">
    <property type="entry name" value="CheY-like_superfamily"/>
</dbReference>
<dbReference type="PROSITE" id="PS50110">
    <property type="entry name" value="RESPONSE_REGULATORY"/>
    <property type="match status" value="1"/>
</dbReference>
<dbReference type="PRINTS" id="PR00038">
    <property type="entry name" value="HTHLUXR"/>
</dbReference>
<evidence type="ECO:0000259" key="5">
    <source>
        <dbReference type="PROSITE" id="PS50110"/>
    </source>
</evidence>
<evidence type="ECO:0000256" key="3">
    <source>
        <dbReference type="PROSITE-ProRule" id="PRU00169"/>
    </source>
</evidence>
<feature type="domain" description="Response regulatory" evidence="5">
    <location>
        <begin position="8"/>
        <end position="124"/>
    </location>
</feature>
<name>A0A1M6R1H6_REIAG</name>
<keyword evidence="2" id="KW-0238">DNA-binding</keyword>
<dbReference type="STRING" id="156994.SAMN04488028_1044"/>
<dbReference type="CDD" id="cd17535">
    <property type="entry name" value="REC_NarL-like"/>
    <property type="match status" value="1"/>
</dbReference>
<evidence type="ECO:0000313" key="6">
    <source>
        <dbReference type="EMBL" id="SHK26207.1"/>
    </source>
</evidence>
<evidence type="ECO:0000259" key="4">
    <source>
        <dbReference type="PROSITE" id="PS50043"/>
    </source>
</evidence>
<dbReference type="GO" id="GO:0000160">
    <property type="term" value="P:phosphorelay signal transduction system"/>
    <property type="evidence" value="ECO:0007669"/>
    <property type="project" value="InterPro"/>
</dbReference>
<dbReference type="Pfam" id="PF00072">
    <property type="entry name" value="Response_reg"/>
    <property type="match status" value="1"/>
</dbReference>
<dbReference type="PANTHER" id="PTHR45566:SF2">
    <property type="entry name" value="NARL SUBFAMILY"/>
    <property type="match status" value="1"/>
</dbReference>
<dbReference type="Gene3D" id="3.40.50.2300">
    <property type="match status" value="1"/>
</dbReference>
<dbReference type="RefSeq" id="WP_073122579.1">
    <property type="nucleotide sequence ID" value="NZ_FRAA01000004.1"/>
</dbReference>
<keyword evidence="7" id="KW-1185">Reference proteome</keyword>